<feature type="region of interest" description="Disordered" evidence="1">
    <location>
        <begin position="311"/>
        <end position="331"/>
    </location>
</feature>
<feature type="compositionally biased region" description="Basic and acidic residues" evidence="1">
    <location>
        <begin position="37"/>
        <end position="48"/>
    </location>
</feature>
<name>A0A4C1Z4Y4_EUMVA</name>
<dbReference type="EMBL" id="BGZK01001646">
    <property type="protein sequence ID" value="GBP83881.1"/>
    <property type="molecule type" value="Genomic_DNA"/>
</dbReference>
<organism evidence="3 4">
    <name type="scientific">Eumeta variegata</name>
    <name type="common">Bagworm moth</name>
    <name type="synonym">Eumeta japonica</name>
    <dbReference type="NCBI Taxonomy" id="151549"/>
    <lineage>
        <taxon>Eukaryota</taxon>
        <taxon>Metazoa</taxon>
        <taxon>Ecdysozoa</taxon>
        <taxon>Arthropoda</taxon>
        <taxon>Hexapoda</taxon>
        <taxon>Insecta</taxon>
        <taxon>Pterygota</taxon>
        <taxon>Neoptera</taxon>
        <taxon>Endopterygota</taxon>
        <taxon>Lepidoptera</taxon>
        <taxon>Glossata</taxon>
        <taxon>Ditrysia</taxon>
        <taxon>Tineoidea</taxon>
        <taxon>Psychidae</taxon>
        <taxon>Oiketicinae</taxon>
        <taxon>Eumeta</taxon>
    </lineage>
</organism>
<protein>
    <submittedName>
        <fullName evidence="3">Uncharacterized protein</fullName>
    </submittedName>
</protein>
<reference evidence="3 4" key="1">
    <citation type="journal article" date="2019" name="Commun. Biol.">
        <title>The bagworm genome reveals a unique fibroin gene that provides high tensile strength.</title>
        <authorList>
            <person name="Kono N."/>
            <person name="Nakamura H."/>
            <person name="Ohtoshi R."/>
            <person name="Tomita M."/>
            <person name="Numata K."/>
            <person name="Arakawa K."/>
        </authorList>
    </citation>
    <scope>NUCLEOTIDE SEQUENCE [LARGE SCALE GENOMIC DNA]</scope>
</reference>
<accession>A0A4C1Z4Y4</accession>
<evidence type="ECO:0000313" key="3">
    <source>
        <dbReference type="EMBL" id="GBP83881.1"/>
    </source>
</evidence>
<comment type="caution">
    <text evidence="3">The sequence shown here is derived from an EMBL/GenBank/DDBJ whole genome shotgun (WGS) entry which is preliminary data.</text>
</comment>
<keyword evidence="2" id="KW-0472">Membrane</keyword>
<gene>
    <name evidence="3" type="ORF">EVAR_58502_1</name>
</gene>
<dbReference type="Proteomes" id="UP000299102">
    <property type="component" value="Unassembled WGS sequence"/>
</dbReference>
<proteinExistence type="predicted"/>
<feature type="transmembrane region" description="Helical" evidence="2">
    <location>
        <begin position="252"/>
        <end position="271"/>
    </location>
</feature>
<evidence type="ECO:0000256" key="2">
    <source>
        <dbReference type="SAM" id="Phobius"/>
    </source>
</evidence>
<evidence type="ECO:0000256" key="1">
    <source>
        <dbReference type="SAM" id="MobiDB-lite"/>
    </source>
</evidence>
<keyword evidence="2" id="KW-1133">Transmembrane helix</keyword>
<keyword evidence="2" id="KW-0812">Transmembrane</keyword>
<dbReference type="AlphaFoldDB" id="A0A4C1Z4Y4"/>
<keyword evidence="4" id="KW-1185">Reference proteome</keyword>
<feature type="region of interest" description="Disordered" evidence="1">
    <location>
        <begin position="28"/>
        <end position="52"/>
    </location>
</feature>
<sequence>MTSIKHELLPISLRKRKNTNVTRAHVASQSAAGRRCRGADNSHRHDGCTRAAPPSTTQLTFIRRVRETILVPPRRQAYAGVAACARASAGSERAPELVNTNSRLPTFGKLSPGLGATEPGNEEIMLKRHRRLINLNVAYTESKLLFKEYSSLARRRHSELEQYVLIGLNKTLSLQGNLFDETYETYSNERSFIGIDRIGGLQAVARTGAGAGAGRRAISLRRREGGPPATIVPGECERMPPDDFTKICMRCFFFLLFLYPCLYNMSLSLYIRVRKSNFRTSPAVRDDAAPTAGNCTRAGCASRGDTATFESVGARSSKEKRALTSSNTAED</sequence>
<evidence type="ECO:0000313" key="4">
    <source>
        <dbReference type="Proteomes" id="UP000299102"/>
    </source>
</evidence>